<sequence>MQKFNMTPSNLEESQVEIVRLSQTLKHIAAKHGDIPNIRFTTELLPAFYHSQIRKIQNKSDAWIVEVSSGALYGNNSVLPHYMQNQIIKLFVELSDESLKDFFDIFNNRYWKQFCNLCTKHSLSMQLEEETFKWNKYKKGISQLLKCLTGFSCNDPVLPSEHLIQYVGLLGPSQINPNCLRKILEDYFNCKFELYSSKLEYQKLTSSSLCKIGISGRKQRLGQELILGKKVPVVGQKLILKICPESYDEYIKTHENSSFVKAVKIIISNYIGTNFKYHLFIKINSKYLSRLQISTNFKHSKKLGHSTWIYDSQEGEHFVEFPLK</sequence>
<dbReference type="PANTHER" id="PTHR35564:SF4">
    <property type="entry name" value="CYTOPLASMIC PROTEIN"/>
    <property type="match status" value="1"/>
</dbReference>
<reference evidence="1 2" key="1">
    <citation type="submission" date="2018-09" db="EMBL/GenBank/DDBJ databases">
        <title>Phylogeny of the Shewanellaceae, and recommendation for two new genera, Pseudoshewanella and Parashewanella.</title>
        <authorList>
            <person name="Wang G."/>
        </authorList>
    </citation>
    <scope>NUCLEOTIDE SEQUENCE [LARGE SCALE GENOMIC DNA]</scope>
    <source>
        <strain evidence="1 2">KCTC 22492</strain>
    </source>
</reference>
<dbReference type="OrthoDB" id="6191374at2"/>
<dbReference type="InterPro" id="IPR010732">
    <property type="entry name" value="T6SS_TssG-like"/>
</dbReference>
<dbReference type="RefSeq" id="WP_121851876.1">
    <property type="nucleotide sequence ID" value="NZ_JAKILH010000004.1"/>
</dbReference>
<proteinExistence type="predicted"/>
<dbReference type="AlphaFoldDB" id="A0A3A6UNB8"/>
<organism evidence="1 2">
    <name type="scientific">Parashewanella spongiae</name>
    <dbReference type="NCBI Taxonomy" id="342950"/>
    <lineage>
        <taxon>Bacteria</taxon>
        <taxon>Pseudomonadati</taxon>
        <taxon>Pseudomonadota</taxon>
        <taxon>Gammaproteobacteria</taxon>
        <taxon>Alteromonadales</taxon>
        <taxon>Shewanellaceae</taxon>
        <taxon>Parashewanella</taxon>
    </lineage>
</organism>
<name>A0A3A6UNB8_9GAMM</name>
<protein>
    <recommendedName>
        <fullName evidence="3">Type VI secretion system baseplate subunit TssG</fullName>
    </recommendedName>
</protein>
<dbReference type="Proteomes" id="UP000273022">
    <property type="component" value="Unassembled WGS sequence"/>
</dbReference>
<evidence type="ECO:0000313" key="2">
    <source>
        <dbReference type="Proteomes" id="UP000273022"/>
    </source>
</evidence>
<keyword evidence="2" id="KW-1185">Reference proteome</keyword>
<comment type="caution">
    <text evidence="1">The sequence shown here is derived from an EMBL/GenBank/DDBJ whole genome shotgun (WGS) entry which is preliminary data.</text>
</comment>
<dbReference type="EMBL" id="QYYH01000005">
    <property type="protein sequence ID" value="RJY19281.1"/>
    <property type="molecule type" value="Genomic_DNA"/>
</dbReference>
<dbReference type="PANTHER" id="PTHR35564">
    <property type="match status" value="1"/>
</dbReference>
<dbReference type="Pfam" id="PF06996">
    <property type="entry name" value="T6SS_TssG"/>
    <property type="match status" value="1"/>
</dbReference>
<evidence type="ECO:0008006" key="3">
    <source>
        <dbReference type="Google" id="ProtNLM"/>
    </source>
</evidence>
<gene>
    <name evidence="1" type="ORF">D5R81_01415</name>
</gene>
<accession>A0A3A6UNB8</accession>
<evidence type="ECO:0000313" key="1">
    <source>
        <dbReference type="EMBL" id="RJY19281.1"/>
    </source>
</evidence>